<evidence type="ECO:0000256" key="7">
    <source>
        <dbReference type="ARBA" id="ARBA00023136"/>
    </source>
</evidence>
<feature type="transmembrane region" description="Helical" evidence="8">
    <location>
        <begin position="988"/>
        <end position="1009"/>
    </location>
</feature>
<feature type="transmembrane region" description="Helical" evidence="8">
    <location>
        <begin position="224"/>
        <end position="244"/>
    </location>
</feature>
<dbReference type="InterPro" id="IPR003439">
    <property type="entry name" value="ABC_transporter-like_ATP-bd"/>
</dbReference>
<feature type="domain" description="ABC transporter" evidence="9">
    <location>
        <begin position="427"/>
        <end position="663"/>
    </location>
</feature>
<dbReference type="InterPro" id="IPR011527">
    <property type="entry name" value="ABC1_TM_dom"/>
</dbReference>
<dbReference type="PANTHER" id="PTHR43394">
    <property type="entry name" value="ATP-DEPENDENT PERMEASE MDL1, MITOCHONDRIAL"/>
    <property type="match status" value="1"/>
</dbReference>
<dbReference type="CDD" id="cd18577">
    <property type="entry name" value="ABC_6TM_Pgp_ABCB1_D1_like"/>
    <property type="match status" value="1"/>
</dbReference>
<feature type="transmembrane region" description="Helical" evidence="8">
    <location>
        <begin position="906"/>
        <end position="928"/>
    </location>
</feature>
<evidence type="ECO:0000256" key="3">
    <source>
        <dbReference type="ARBA" id="ARBA00022692"/>
    </source>
</evidence>
<proteinExistence type="predicted"/>
<dbReference type="eggNOG" id="KOG0055">
    <property type="taxonomic scope" value="Eukaryota"/>
</dbReference>
<keyword evidence="2" id="KW-0813">Transport</keyword>
<dbReference type="GO" id="GO:0090374">
    <property type="term" value="P:oligopeptide export from mitochondrion"/>
    <property type="evidence" value="ECO:0007669"/>
    <property type="project" value="TreeGrafter"/>
</dbReference>
<dbReference type="GeneID" id="25032288"/>
<feature type="domain" description="ABC transporter" evidence="9">
    <location>
        <begin position="1081"/>
        <end position="1312"/>
    </location>
</feature>
<dbReference type="Gene3D" id="1.20.1560.10">
    <property type="entry name" value="ABC transporter type 1, transmembrane domain"/>
    <property type="match status" value="1"/>
</dbReference>
<evidence type="ECO:0000256" key="2">
    <source>
        <dbReference type="ARBA" id="ARBA00022448"/>
    </source>
</evidence>
<dbReference type="PANTHER" id="PTHR43394:SF15">
    <property type="entry name" value="ALPHA-FACTOR-TRANSPORTING ATPASE"/>
    <property type="match status" value="1"/>
</dbReference>
<dbReference type="InterPro" id="IPR017871">
    <property type="entry name" value="ABC_transporter-like_CS"/>
</dbReference>
<dbReference type="PROSITE" id="PS50929">
    <property type="entry name" value="ABC_TM1F"/>
    <property type="match status" value="2"/>
</dbReference>
<dbReference type="PROSITE" id="PS00211">
    <property type="entry name" value="ABC_TRANSPORTER_1"/>
    <property type="match status" value="2"/>
</dbReference>
<evidence type="ECO:0000256" key="5">
    <source>
        <dbReference type="ARBA" id="ARBA00022840"/>
    </source>
</evidence>
<dbReference type="CDD" id="cd18578">
    <property type="entry name" value="ABC_6TM_Pgp_ABCB1_D2_like"/>
    <property type="match status" value="1"/>
</dbReference>
<organism evidence="11 12">
    <name type="scientific">Schizosaccharomyces octosporus (strain yFS286)</name>
    <name type="common">Fission yeast</name>
    <name type="synonym">Octosporomyces octosporus</name>
    <dbReference type="NCBI Taxonomy" id="483514"/>
    <lineage>
        <taxon>Eukaryota</taxon>
        <taxon>Fungi</taxon>
        <taxon>Dikarya</taxon>
        <taxon>Ascomycota</taxon>
        <taxon>Taphrinomycotina</taxon>
        <taxon>Schizosaccharomycetes</taxon>
        <taxon>Schizosaccharomycetales</taxon>
        <taxon>Schizosaccharomycetaceae</taxon>
        <taxon>Schizosaccharomyces</taxon>
    </lineage>
</organism>
<dbReference type="SUPFAM" id="SSF52540">
    <property type="entry name" value="P-loop containing nucleoside triphosphate hydrolases"/>
    <property type="match status" value="2"/>
</dbReference>
<dbReference type="InterPro" id="IPR039421">
    <property type="entry name" value="Type_1_exporter"/>
</dbReference>
<feature type="transmembrane region" description="Helical" evidence="8">
    <location>
        <begin position="149"/>
        <end position="169"/>
    </location>
</feature>
<dbReference type="RefSeq" id="XP_013017258.1">
    <property type="nucleotide sequence ID" value="XM_013161804.1"/>
</dbReference>
<sequence>METGTISPNDYISKKNSLKNEKIHVSITEKSIQSPITAQLSASTALSSDSLNSPSHVYRTFLDLPSLDGDDVQSSAYYAHASSWSDYAFAFHLSDTLLIVATLIFTCSSACLEPLMTWTIGKIFDAFSNYARSVISLDEMCSIVNFNSLLIFIFGMASWIFSFAVRFLWQYLSAIIGKRSRALCFHALANKPSAFYSLTSSSSALINSVDRCIQFYESSINLPLFHIVENMAIVISCLVISFRYSWSLTLIIMASYPIIMFVVAFINSYLYNSYEGDRLASEKAASFIEKVLMAYKTVTFHAMQNHEFQNVRTAIHHSSKSFLRFSFLHSLQGGISQFFLYSVFFQGLWFGNHLADSGKVTAGQVVTVFGSCLSIASSIQQILPSIPDLVKGKFASHFLKSLCREPTSSKQKPPKVGFQDLKLSWNFNMRNVSFMYPSTEDHKPFSIINVSLSIPSGKVSHIIGPSGSGKSTIATLLMSFFQPTYGFIYVDDVPLAMIDPNYVYSNVTLVRQDAVVFDMTIRENIMIGNHNASESDFECAVRLALVDEFVWNFDKGYDTPCHEGTLSGGQRQRIALARALLRNTEVLILDEPTSGLDIISKNLINDAIRAHRLGKTTIYITHDMSQIYNDDFVFVIENGRLLHQGSKKDLSNLELFDDLSDEQEDFSSETTELENPFLASFEKSEEASSFYDDISPSYVDASPTMSVMHNRDPKNYSILQEKPLNSTDGNENLFLKAKEKESIYSIYTIFKSLWKVPKARYLFFFGCLTSLGQGASIPVLSYIVSKCLNLFMHQNMSVGIALWSCMILVVAAFTGLFYFLSHYIFSKAATSWCDYYRLIGMNKLLSQDQEWFDETSNSPILFSKILVGNINDMRNMIDSLVEELFVAFVMMLVGLIWALITGWKLAIILTAVSPVLLLTSKVFSYFYVKTEKDCQDCSIATTSVLHQTTLNLDAIRGLSVMPYFREKYKVLLKDYWDATKRKAIFTSLGYSITCSLLYFVRSLLFYAAAKFISKNYYNVEQTVQILSLATFTMVSASSCIMSLPNVSASRIEASRVLRLADMRPGKLNNQGNMKFPFVGKIEFDKVNFAYNQERGASALSNVSFTIKPKEKVAIVGGSGSGKSTTAELLQKVYMSDNIYIDDHPLSEIDTKWLRRKMAVVDQKPNLMGETILESLLYGCDANMVAIEEALKQANILDTLQNLPNYLESPISEFSKNLSGGQAQRLAIARALLRKPRLLILDECTSALDSDSSSKIEQTIKSLTCTVLIITHQISLMRLADRIIVMNSGNVIETGSYDELMTPHTHFWKLVHSGKWTD</sequence>
<dbReference type="HOGENOM" id="CLU_000604_17_2_1"/>
<feature type="domain" description="ABC transmembrane type-1" evidence="10">
    <location>
        <begin position="100"/>
        <end position="391"/>
    </location>
</feature>
<dbReference type="GO" id="GO:0015421">
    <property type="term" value="F:ABC-type oligopeptide transporter activity"/>
    <property type="evidence" value="ECO:0007669"/>
    <property type="project" value="TreeGrafter"/>
</dbReference>
<evidence type="ECO:0000259" key="10">
    <source>
        <dbReference type="PROSITE" id="PS50929"/>
    </source>
</evidence>
<feature type="transmembrane region" description="Helical" evidence="8">
    <location>
        <begin position="796"/>
        <end position="820"/>
    </location>
</feature>
<evidence type="ECO:0000259" key="9">
    <source>
        <dbReference type="PROSITE" id="PS50893"/>
    </source>
</evidence>
<accession>S9Q1Z8</accession>
<feature type="transmembrane region" description="Helical" evidence="8">
    <location>
        <begin position="250"/>
        <end position="271"/>
    </location>
</feature>
<dbReference type="Pfam" id="PF00664">
    <property type="entry name" value="ABC_membrane"/>
    <property type="match status" value="2"/>
</dbReference>
<dbReference type="InterPro" id="IPR027417">
    <property type="entry name" value="P-loop_NTPase"/>
</dbReference>
<dbReference type="GO" id="GO:0016887">
    <property type="term" value="F:ATP hydrolysis activity"/>
    <property type="evidence" value="ECO:0007669"/>
    <property type="project" value="InterPro"/>
</dbReference>
<dbReference type="VEuPathDB" id="FungiDB:SOCG_03316"/>
<dbReference type="SMART" id="SM00382">
    <property type="entry name" value="AAA"/>
    <property type="match status" value="2"/>
</dbReference>
<evidence type="ECO:0000313" key="11">
    <source>
        <dbReference type="EMBL" id="EPX74102.1"/>
    </source>
</evidence>
<evidence type="ECO:0000256" key="1">
    <source>
        <dbReference type="ARBA" id="ARBA00004141"/>
    </source>
</evidence>
<comment type="subcellular location">
    <subcellularLocation>
        <location evidence="1">Membrane</location>
        <topology evidence="1">Multi-pass membrane protein</topology>
    </subcellularLocation>
</comment>
<reference evidence="11 12" key="1">
    <citation type="journal article" date="2011" name="Science">
        <title>Comparative functional genomics of the fission yeasts.</title>
        <authorList>
            <person name="Rhind N."/>
            <person name="Chen Z."/>
            <person name="Yassour M."/>
            <person name="Thompson D.A."/>
            <person name="Haas B.J."/>
            <person name="Habib N."/>
            <person name="Wapinski I."/>
            <person name="Roy S."/>
            <person name="Lin M.F."/>
            <person name="Heiman D.I."/>
            <person name="Young S.K."/>
            <person name="Furuya K."/>
            <person name="Guo Y."/>
            <person name="Pidoux A."/>
            <person name="Chen H.M."/>
            <person name="Robbertse B."/>
            <person name="Goldberg J.M."/>
            <person name="Aoki K."/>
            <person name="Bayne E.H."/>
            <person name="Berlin A.M."/>
            <person name="Desjardins C.A."/>
            <person name="Dobbs E."/>
            <person name="Dukaj L."/>
            <person name="Fan L."/>
            <person name="FitzGerald M.G."/>
            <person name="French C."/>
            <person name="Gujja S."/>
            <person name="Hansen K."/>
            <person name="Keifenheim D."/>
            <person name="Levin J.Z."/>
            <person name="Mosher R.A."/>
            <person name="Mueller C.A."/>
            <person name="Pfiffner J."/>
            <person name="Priest M."/>
            <person name="Russ C."/>
            <person name="Smialowska A."/>
            <person name="Swoboda P."/>
            <person name="Sykes S.M."/>
            <person name="Vaughn M."/>
            <person name="Vengrova S."/>
            <person name="Yoder R."/>
            <person name="Zeng Q."/>
            <person name="Allshire R."/>
            <person name="Baulcombe D."/>
            <person name="Birren B.W."/>
            <person name="Brown W."/>
            <person name="Ekwall K."/>
            <person name="Kellis M."/>
            <person name="Leatherwood J."/>
            <person name="Levin H."/>
            <person name="Margalit H."/>
            <person name="Martienssen R."/>
            <person name="Nieduszynski C.A."/>
            <person name="Spatafora J.W."/>
            <person name="Friedman N."/>
            <person name="Dalgaard J.Z."/>
            <person name="Baumann P."/>
            <person name="Niki H."/>
            <person name="Regev A."/>
            <person name="Nusbaum C."/>
        </authorList>
    </citation>
    <scope>NUCLEOTIDE SEQUENCE [LARGE SCALE GENOMIC DNA]</scope>
    <source>
        <strain evidence="12">yFS286</strain>
    </source>
</reference>
<dbReference type="SUPFAM" id="SSF90123">
    <property type="entry name" value="ABC transporter transmembrane region"/>
    <property type="match status" value="2"/>
</dbReference>
<keyword evidence="6 8" id="KW-1133">Transmembrane helix</keyword>
<gene>
    <name evidence="11" type="ORF">SOCG_03316</name>
</gene>
<dbReference type="PROSITE" id="PS50893">
    <property type="entry name" value="ABC_TRANSPORTER_2"/>
    <property type="match status" value="2"/>
</dbReference>
<dbReference type="EMBL" id="KE503206">
    <property type="protein sequence ID" value="EPX74102.1"/>
    <property type="molecule type" value="Genomic_DNA"/>
</dbReference>
<name>S9Q1Z8_SCHOY</name>
<dbReference type="InterPro" id="IPR003593">
    <property type="entry name" value="AAA+_ATPase"/>
</dbReference>
<dbReference type="Gene3D" id="3.40.50.300">
    <property type="entry name" value="P-loop containing nucleotide triphosphate hydrolases"/>
    <property type="match status" value="2"/>
</dbReference>
<evidence type="ECO:0000313" key="12">
    <source>
        <dbReference type="Proteomes" id="UP000016088"/>
    </source>
</evidence>
<evidence type="ECO:0000256" key="8">
    <source>
        <dbReference type="SAM" id="Phobius"/>
    </source>
</evidence>
<protein>
    <submittedName>
        <fullName evidence="11">M-factor transporter Mam1</fullName>
    </submittedName>
</protein>
<evidence type="ECO:0000256" key="4">
    <source>
        <dbReference type="ARBA" id="ARBA00022741"/>
    </source>
</evidence>
<feature type="transmembrane region" description="Helical" evidence="8">
    <location>
        <begin position="761"/>
        <end position="784"/>
    </location>
</feature>
<dbReference type="OMA" id="TFWACLT"/>
<keyword evidence="5" id="KW-0067">ATP-binding</keyword>
<keyword evidence="4" id="KW-0547">Nucleotide-binding</keyword>
<keyword evidence="7 8" id="KW-0472">Membrane</keyword>
<dbReference type="Proteomes" id="UP000016088">
    <property type="component" value="Unassembled WGS sequence"/>
</dbReference>
<dbReference type="Pfam" id="PF00005">
    <property type="entry name" value="ABC_tran"/>
    <property type="match status" value="2"/>
</dbReference>
<evidence type="ECO:0000256" key="6">
    <source>
        <dbReference type="ARBA" id="ARBA00022989"/>
    </source>
</evidence>
<dbReference type="InterPro" id="IPR036640">
    <property type="entry name" value="ABC1_TM_sf"/>
</dbReference>
<dbReference type="GO" id="GO:0005524">
    <property type="term" value="F:ATP binding"/>
    <property type="evidence" value="ECO:0007669"/>
    <property type="project" value="UniProtKB-KW"/>
</dbReference>
<dbReference type="OrthoDB" id="6500128at2759"/>
<keyword evidence="12" id="KW-1185">Reference proteome</keyword>
<feature type="domain" description="ABC transmembrane type-1" evidence="10">
    <location>
        <begin position="764"/>
        <end position="1048"/>
    </location>
</feature>
<dbReference type="GO" id="GO:0005743">
    <property type="term" value="C:mitochondrial inner membrane"/>
    <property type="evidence" value="ECO:0007669"/>
    <property type="project" value="TreeGrafter"/>
</dbReference>
<dbReference type="FunFam" id="3.40.50.300:FF:000604">
    <property type="entry name" value="ABC transporter B family member 28"/>
    <property type="match status" value="2"/>
</dbReference>
<feature type="transmembrane region" description="Helical" evidence="8">
    <location>
        <begin position="880"/>
        <end position="900"/>
    </location>
</feature>
<keyword evidence="3 8" id="KW-0812">Transmembrane</keyword>